<dbReference type="GO" id="GO:0016639">
    <property type="term" value="F:oxidoreductase activity, acting on the CH-NH2 group of donors, NAD or NADP as acceptor"/>
    <property type="evidence" value="ECO:0007669"/>
    <property type="project" value="InterPro"/>
</dbReference>
<dbReference type="SUPFAM" id="SSF51971">
    <property type="entry name" value="Nucleotide-binding domain"/>
    <property type="match status" value="1"/>
</dbReference>
<comment type="pathway">
    <text evidence="4">Amino-acid biosynthesis.</text>
</comment>
<protein>
    <recommendedName>
        <fullName evidence="10">Glutamate synthase</fullName>
    </recommendedName>
</protein>
<reference evidence="8" key="1">
    <citation type="submission" date="2022-07" db="EMBL/GenBank/DDBJ databases">
        <title>Genome analysis of Parmales, a sister group of diatoms, reveals the evolutionary specialization of diatoms from phago-mixotrophs to photoautotrophs.</title>
        <authorList>
            <person name="Ban H."/>
            <person name="Sato S."/>
            <person name="Yoshikawa S."/>
            <person name="Kazumasa Y."/>
            <person name="Nakamura Y."/>
            <person name="Ichinomiya M."/>
            <person name="Saitoh K."/>
            <person name="Sato N."/>
            <person name="Blanc-Mathieu R."/>
            <person name="Endo H."/>
            <person name="Kuwata A."/>
            <person name="Ogata H."/>
        </authorList>
    </citation>
    <scope>NUCLEOTIDE SEQUENCE</scope>
</reference>
<evidence type="ECO:0008006" key="10">
    <source>
        <dbReference type="Google" id="ProtNLM"/>
    </source>
</evidence>
<evidence type="ECO:0000259" key="6">
    <source>
        <dbReference type="Pfam" id="PF07992"/>
    </source>
</evidence>
<dbReference type="Pfam" id="PF07992">
    <property type="entry name" value="Pyr_redox_2"/>
    <property type="match status" value="1"/>
</dbReference>
<dbReference type="InterPro" id="IPR036188">
    <property type="entry name" value="FAD/NAD-bd_sf"/>
</dbReference>
<feature type="domain" description="FAD/NAD(P)-binding" evidence="6">
    <location>
        <begin position="215"/>
        <end position="398"/>
    </location>
</feature>
<dbReference type="Gene3D" id="1.10.1060.10">
    <property type="entry name" value="Alpha-helical ferredoxin"/>
    <property type="match status" value="1"/>
</dbReference>
<evidence type="ECO:0000313" key="8">
    <source>
        <dbReference type="EMBL" id="GMH48061.1"/>
    </source>
</evidence>
<dbReference type="GO" id="GO:0051536">
    <property type="term" value="F:iron-sulfur cluster binding"/>
    <property type="evidence" value="ECO:0007669"/>
    <property type="project" value="InterPro"/>
</dbReference>
<accession>A0A9W6Z9A0</accession>
<dbReference type="InterPro" id="IPR006005">
    <property type="entry name" value="Glut_synth_ssu1"/>
</dbReference>
<evidence type="ECO:0000256" key="3">
    <source>
        <dbReference type="ARBA" id="ARBA00023164"/>
    </source>
</evidence>
<dbReference type="SUPFAM" id="SSF46548">
    <property type="entry name" value="alpha-helical ferredoxin"/>
    <property type="match status" value="1"/>
</dbReference>
<evidence type="ECO:0000313" key="9">
    <source>
        <dbReference type="Proteomes" id="UP001165082"/>
    </source>
</evidence>
<evidence type="ECO:0000256" key="1">
    <source>
        <dbReference type="ARBA" id="ARBA00022605"/>
    </source>
</evidence>
<evidence type="ECO:0000256" key="2">
    <source>
        <dbReference type="ARBA" id="ARBA00023002"/>
    </source>
</evidence>
<keyword evidence="1" id="KW-0028">Amino-acid biosynthesis</keyword>
<dbReference type="NCBIfam" id="TIGR01317">
    <property type="entry name" value="GOGAT_sm_gam"/>
    <property type="match status" value="1"/>
</dbReference>
<dbReference type="PANTHER" id="PTHR43100">
    <property type="entry name" value="GLUTAMATE SYNTHASE [NADPH] SMALL CHAIN"/>
    <property type="match status" value="1"/>
</dbReference>
<dbReference type="PANTHER" id="PTHR43100:SF1">
    <property type="entry name" value="GLUTAMATE SYNTHASE [NADPH] SMALL CHAIN"/>
    <property type="match status" value="1"/>
</dbReference>
<keyword evidence="9" id="KW-1185">Reference proteome</keyword>
<dbReference type="InterPro" id="IPR051394">
    <property type="entry name" value="Glutamate_Synthase"/>
</dbReference>
<name>A0A9W6Z9A0_9STRA</name>
<evidence type="ECO:0000256" key="4">
    <source>
        <dbReference type="ARBA" id="ARBA00029440"/>
    </source>
</evidence>
<feature type="domain" description="Dihydroprymidine dehydrogenase" evidence="7">
    <location>
        <begin position="99"/>
        <end position="201"/>
    </location>
</feature>
<dbReference type="EMBL" id="BRXZ01003132">
    <property type="protein sequence ID" value="GMH48061.1"/>
    <property type="molecule type" value="Genomic_DNA"/>
</dbReference>
<dbReference type="Gene3D" id="3.50.50.60">
    <property type="entry name" value="FAD/NAD(P)-binding domain"/>
    <property type="match status" value="2"/>
</dbReference>
<dbReference type="PRINTS" id="PR00419">
    <property type="entry name" value="ADXRDTASE"/>
</dbReference>
<organism evidence="8 9">
    <name type="scientific">Triparma retinervis</name>
    <dbReference type="NCBI Taxonomy" id="2557542"/>
    <lineage>
        <taxon>Eukaryota</taxon>
        <taxon>Sar</taxon>
        <taxon>Stramenopiles</taxon>
        <taxon>Ochrophyta</taxon>
        <taxon>Bolidophyceae</taxon>
        <taxon>Parmales</taxon>
        <taxon>Triparmaceae</taxon>
        <taxon>Triparma</taxon>
    </lineage>
</organism>
<dbReference type="InterPro" id="IPR028261">
    <property type="entry name" value="DPD_II"/>
</dbReference>
<dbReference type="InterPro" id="IPR023753">
    <property type="entry name" value="FAD/NAD-binding_dom"/>
</dbReference>
<evidence type="ECO:0000259" key="7">
    <source>
        <dbReference type="Pfam" id="PF14691"/>
    </source>
</evidence>
<proteinExistence type="predicted"/>
<gene>
    <name evidence="8" type="ORF">TrRE_jg7435</name>
</gene>
<comment type="caution">
    <text evidence="8">The sequence shown here is derived from an EMBL/GenBank/DDBJ whole genome shotgun (WGS) entry which is preliminary data.</text>
</comment>
<keyword evidence="3" id="KW-0314">Glutamate biosynthesis</keyword>
<dbReference type="OrthoDB" id="4327079at2759"/>
<dbReference type="Proteomes" id="UP001165082">
    <property type="component" value="Unassembled WGS sequence"/>
</dbReference>
<keyword evidence="2" id="KW-0560">Oxidoreductase</keyword>
<dbReference type="GO" id="GO:0006537">
    <property type="term" value="P:glutamate biosynthetic process"/>
    <property type="evidence" value="ECO:0007669"/>
    <property type="project" value="UniProtKB-KW"/>
</dbReference>
<dbReference type="InterPro" id="IPR009051">
    <property type="entry name" value="Helical_ferredxn"/>
</dbReference>
<evidence type="ECO:0000256" key="5">
    <source>
        <dbReference type="SAM" id="MobiDB-lite"/>
    </source>
</evidence>
<feature type="region of interest" description="Disordered" evidence="5">
    <location>
        <begin position="553"/>
        <end position="588"/>
    </location>
</feature>
<dbReference type="AlphaFoldDB" id="A0A9W6Z9A0"/>
<dbReference type="Pfam" id="PF14691">
    <property type="entry name" value="Fer4_20"/>
    <property type="match status" value="1"/>
</dbReference>
<sequence length="588" mass="65196">MLSLSRLRLLSPSKRLQTLNARFLTNVNPIDEDTGKHELWRDSVSQHDNEPMVRRRDGTYEPIEKLRGFINYQRNPEPYRDPLERVTDWGELNPTEEDMDLRHNEVERKVQAARCMDCGTPFCSTHSGCPVNNKIPEWNNLVYEGMMSEAIENLHSTNNFPEFTGRVCPAPCEGACVAGLVDNPVTIKNLEYSIVDKAWEDGYIVPRIPRTRTGMSVAIVGSGPAGLAAADELNQMGHKVTVFEREDRIGGLLMYGIPNMKLSKDTVDRRVNLLREEGIEFVTNADIGKNIDVNELRSNFDSLCLCVGATKPRGLDEVPGADLKGVHFAMEFLTKNQKRLLMTREGNLESNWEKEEFITAAGKDVIVIGGGDTGTDCIGTSMRHRCKSVTNFELMPQPPEQRAPDNPWPQWPRVYGVDYGHAEVKAVFGSDPREYGVMTKEFLGDSDGKLRALVTQEVEITKNGPRPVEGTEREWKADLAILSMGFVPTPASCIADAIKAIPLIPYLSQRTSTNMAENDLATAMVMNMTASIIILTSLDSADEPVMAMVRIAPHSKHTNPSPRNAKARCSEAGANAPTPRDGEPAEGS</sequence>